<dbReference type="RefSeq" id="WP_263530179.1">
    <property type="nucleotide sequence ID" value="NZ_JAOVZB010000003.1"/>
</dbReference>
<proteinExistence type="predicted"/>
<gene>
    <name evidence="1" type="ORF">OFY17_07860</name>
</gene>
<name>A0ABT2YSC9_9GAMM</name>
<dbReference type="Proteomes" id="UP001209713">
    <property type="component" value="Unassembled WGS sequence"/>
</dbReference>
<dbReference type="EMBL" id="JAOVZB010000003">
    <property type="protein sequence ID" value="MCV2402798.1"/>
    <property type="molecule type" value="Genomic_DNA"/>
</dbReference>
<reference evidence="1 2" key="1">
    <citation type="submission" date="2022-10" db="EMBL/GenBank/DDBJ databases">
        <title>Marinomonas transparenta sp. nov. and Marinomonas sargassi sp. nov., isolated from marine alga (Sargassum natans (L.) Gaillon).</title>
        <authorList>
            <person name="Wang Y."/>
        </authorList>
    </citation>
    <scope>NUCLEOTIDE SEQUENCE [LARGE SCALE GENOMIC DNA]</scope>
    <source>
        <strain evidence="1 2">C2222</strain>
    </source>
</reference>
<evidence type="ECO:0000313" key="1">
    <source>
        <dbReference type="EMBL" id="MCV2402798.1"/>
    </source>
</evidence>
<keyword evidence="2" id="KW-1185">Reference proteome</keyword>
<dbReference type="Gene3D" id="1.20.120.10">
    <property type="entry name" value="Cytochrome c/b562"/>
    <property type="match status" value="1"/>
</dbReference>
<organism evidence="1 2">
    <name type="scientific">Marinomonas sargassi</name>
    <dbReference type="NCBI Taxonomy" id="2984494"/>
    <lineage>
        <taxon>Bacteria</taxon>
        <taxon>Pseudomonadati</taxon>
        <taxon>Pseudomonadota</taxon>
        <taxon>Gammaproteobacteria</taxon>
        <taxon>Oceanospirillales</taxon>
        <taxon>Oceanospirillaceae</taxon>
        <taxon>Marinomonas</taxon>
    </lineage>
</organism>
<protein>
    <submittedName>
        <fullName evidence="1">Cytochrome b562</fullName>
    </submittedName>
</protein>
<accession>A0ABT2YSC9</accession>
<comment type="caution">
    <text evidence="1">The sequence shown here is derived from an EMBL/GenBank/DDBJ whole genome shotgun (WGS) entry which is preliminary data.</text>
</comment>
<sequence>MLKQWLVGFALVLSFSVYGHGVCGSTELHAYMIGIKDDLKSLSMNVKSGDHSSAEKYADNVILHLTKSREVLPYSLTLENDTAAEKELYIALIDESILVFNNLKVALKTSNSGDIRRLFGEIGSLRNKGHRQFKRAC</sequence>
<evidence type="ECO:0000313" key="2">
    <source>
        <dbReference type="Proteomes" id="UP001209713"/>
    </source>
</evidence>